<evidence type="ECO:0000256" key="2">
    <source>
        <dbReference type="ARBA" id="ARBA00022679"/>
    </source>
</evidence>
<evidence type="ECO:0000313" key="6">
    <source>
        <dbReference type="EMBL" id="KTE90658.1"/>
    </source>
</evidence>
<dbReference type="OMA" id="EHMPRSF"/>
<dbReference type="Gene3D" id="3.40.1080.20">
    <property type="entry name" value="Acetyl-CoA hydrolase/transferase C-terminal domain"/>
    <property type="match status" value="1"/>
</dbReference>
<evidence type="ECO:0000313" key="7">
    <source>
        <dbReference type="Proteomes" id="UP000054623"/>
    </source>
</evidence>
<accession>A0A098AYE7</accession>
<dbReference type="InterPro" id="IPR026888">
    <property type="entry name" value="AcetylCoA_hyd_C"/>
</dbReference>
<keyword evidence="2 5" id="KW-0808">Transferase</keyword>
<reference evidence="5" key="1">
    <citation type="submission" date="2014-07" db="EMBL/GenBank/DDBJ databases">
        <authorList>
            <person name="Hornung V.Bastian."/>
        </authorList>
    </citation>
    <scope>NUCLEOTIDE SEQUENCE</scope>
    <source>
        <strain evidence="5">PCE-S</strain>
    </source>
</reference>
<dbReference type="Proteomes" id="UP000054623">
    <property type="component" value="Unassembled WGS sequence"/>
</dbReference>
<dbReference type="InterPro" id="IPR046433">
    <property type="entry name" value="ActCoA_hydro"/>
</dbReference>
<dbReference type="GO" id="GO:0006083">
    <property type="term" value="P:acetate metabolic process"/>
    <property type="evidence" value="ECO:0007669"/>
    <property type="project" value="InterPro"/>
</dbReference>
<reference evidence="6 7" key="2">
    <citation type="submission" date="2015-12" db="EMBL/GenBank/DDBJ databases">
        <title>Draft Genome Sequence of Desulfitobacterium hafniense Strain DH, a Sulfate-reducing Bacterium Isolated from Paddy Soils.</title>
        <authorList>
            <person name="Bao P."/>
            <person name="Zhang X."/>
            <person name="Li G."/>
        </authorList>
    </citation>
    <scope>NUCLEOTIDE SEQUENCE [LARGE SCALE GENOMIC DNA]</scope>
    <source>
        <strain evidence="6 7">DH</strain>
    </source>
</reference>
<dbReference type="PATRIC" id="fig|49338.4.peg.802"/>
<dbReference type="InterPro" id="IPR038460">
    <property type="entry name" value="AcetylCoA_hyd_C_sf"/>
</dbReference>
<dbReference type="RefSeq" id="WP_011459193.1">
    <property type="nucleotide sequence ID" value="NZ_JAYFNZ010000025.1"/>
</dbReference>
<evidence type="ECO:0000259" key="4">
    <source>
        <dbReference type="Pfam" id="PF13336"/>
    </source>
</evidence>
<organism evidence="5">
    <name type="scientific">Desulfitobacterium hafniense</name>
    <name type="common">Desulfitobacterium frappieri</name>
    <dbReference type="NCBI Taxonomy" id="49338"/>
    <lineage>
        <taxon>Bacteria</taxon>
        <taxon>Bacillati</taxon>
        <taxon>Bacillota</taxon>
        <taxon>Clostridia</taxon>
        <taxon>Eubacteriales</taxon>
        <taxon>Desulfitobacteriaceae</taxon>
        <taxon>Desulfitobacterium</taxon>
    </lineage>
</organism>
<evidence type="ECO:0000313" key="5">
    <source>
        <dbReference type="EMBL" id="CDX00636.1"/>
    </source>
</evidence>
<dbReference type="Gene3D" id="3.40.1080.10">
    <property type="entry name" value="Glutaconate Coenzyme A-transferase"/>
    <property type="match status" value="1"/>
</dbReference>
<dbReference type="EMBL" id="LK996017">
    <property type="protein sequence ID" value="CDX00636.1"/>
    <property type="molecule type" value="Genomic_DNA"/>
</dbReference>
<gene>
    <name evidence="6" type="ORF">AT727_24365</name>
    <name evidence="5" type="ORF">DPCES_0749</name>
</gene>
<feature type="domain" description="Acetyl-CoA hydrolase/transferase N-terminal" evidence="3">
    <location>
        <begin position="4"/>
        <end position="180"/>
    </location>
</feature>
<dbReference type="InterPro" id="IPR037171">
    <property type="entry name" value="NagB/RpiA_transferase-like"/>
</dbReference>
<proteinExistence type="inferred from homology"/>
<dbReference type="AlphaFoldDB" id="A0A098AYE7"/>
<sequence>MDWKETYKKRLTTADEAVKVVQSGDFVIPGHAASESELLVSALVKRYRELENVTIIQGVSLGSSPYCQPEMAGHFFLKSIFLGANTRKSVWDNRGAFFTLMFHEFPRAFREGHLRSDVFMTMVSPPDEHGYCSLGMSVDHSKELVKCAKTVIAEVNPNVPRTYGDTLVHVSDLDYIVENDGPILELTRFAAMNDVTQAIGRHVAALIQDGDTLQMGAGTIPDAILYYLKDKRDLGIHTEMFSDGLIELIEAGIVNGSRKTLNPGKIVVTFAQGTKRVYDYIHNNPLFEFRPVDYVNNPCVIAQHDNMVAINSALEVDLSGQVCAEAIGHQQYSGIGGQLDFIRGAGAAKNGRPIIVLQSSAKNGTVSRISCKFKPGTPVTTTRNDVRWVVTEYGAVNLYCKSDSERAAALISIAHPNFREQLQEEYQAMYGRAL</sequence>
<dbReference type="SUPFAM" id="SSF100950">
    <property type="entry name" value="NagB/RpiA/CoA transferase-like"/>
    <property type="match status" value="2"/>
</dbReference>
<evidence type="ECO:0000259" key="3">
    <source>
        <dbReference type="Pfam" id="PF02550"/>
    </source>
</evidence>
<dbReference type="Pfam" id="PF02550">
    <property type="entry name" value="AcetylCoA_hydro"/>
    <property type="match status" value="1"/>
</dbReference>
<dbReference type="OrthoDB" id="9801795at2"/>
<dbReference type="PANTHER" id="PTHR21432">
    <property type="entry name" value="ACETYL-COA HYDROLASE-RELATED"/>
    <property type="match status" value="1"/>
</dbReference>
<dbReference type="PANTHER" id="PTHR21432:SF20">
    <property type="entry name" value="ACETYL-COA HYDROLASE"/>
    <property type="match status" value="1"/>
</dbReference>
<feature type="domain" description="Acetyl-CoA hydrolase/transferase C-terminal" evidence="4">
    <location>
        <begin position="273"/>
        <end position="425"/>
    </location>
</feature>
<name>A0A098AYE7_DESHA</name>
<dbReference type="Gene3D" id="3.30.750.70">
    <property type="entry name" value="4-hydroxybutyrate coenzyme like domains"/>
    <property type="match status" value="1"/>
</dbReference>
<evidence type="ECO:0000256" key="1">
    <source>
        <dbReference type="ARBA" id="ARBA00009632"/>
    </source>
</evidence>
<comment type="similarity">
    <text evidence="1">Belongs to the acetyl-CoA hydrolase/transferase family.</text>
</comment>
<dbReference type="EMBL" id="LOCK01000038">
    <property type="protein sequence ID" value="KTE90658.1"/>
    <property type="molecule type" value="Genomic_DNA"/>
</dbReference>
<protein>
    <submittedName>
        <fullName evidence="6">4-hydroxybutyrate CoA-transferase</fullName>
    </submittedName>
    <submittedName>
        <fullName evidence="5">4-hydroxybutyrate coenzyme A transferase</fullName>
    </submittedName>
</protein>
<dbReference type="GO" id="GO:0008775">
    <property type="term" value="F:acetate CoA-transferase activity"/>
    <property type="evidence" value="ECO:0007669"/>
    <property type="project" value="InterPro"/>
</dbReference>
<dbReference type="Pfam" id="PF13336">
    <property type="entry name" value="AcetylCoA_hyd_C"/>
    <property type="match status" value="1"/>
</dbReference>
<dbReference type="InterPro" id="IPR003702">
    <property type="entry name" value="ActCoA_hydro_N"/>
</dbReference>